<dbReference type="InterPro" id="IPR009016">
    <property type="entry name" value="Fe_hydrogenase"/>
</dbReference>
<name>A0A9D2RE97_9FIRM</name>
<feature type="domain" description="4Fe-4S ferredoxin-type" evidence="5">
    <location>
        <begin position="19"/>
        <end position="48"/>
    </location>
</feature>
<reference evidence="7" key="2">
    <citation type="submission" date="2021-04" db="EMBL/GenBank/DDBJ databases">
        <authorList>
            <person name="Gilroy R."/>
        </authorList>
    </citation>
    <scope>NUCLEOTIDE SEQUENCE</scope>
    <source>
        <strain evidence="7">ChiBcec15-3976</strain>
    </source>
</reference>
<keyword evidence="3" id="KW-0408">Iron</keyword>
<dbReference type="PROSITE" id="PS51656">
    <property type="entry name" value="4FE4S"/>
    <property type="match status" value="1"/>
</dbReference>
<dbReference type="AlphaFoldDB" id="A0A9D2RE97"/>
<dbReference type="InterPro" id="IPR017896">
    <property type="entry name" value="4Fe4S_Fe-S-bd"/>
</dbReference>
<dbReference type="PROSITE" id="PS00198">
    <property type="entry name" value="4FE4S_FER_1"/>
    <property type="match status" value="1"/>
</dbReference>
<evidence type="ECO:0000256" key="4">
    <source>
        <dbReference type="ARBA" id="ARBA00023014"/>
    </source>
</evidence>
<dbReference type="Pfam" id="PF02906">
    <property type="entry name" value="Fe_hyd_lg_C"/>
    <property type="match status" value="1"/>
</dbReference>
<proteinExistence type="predicted"/>
<sequence>MPTDREKGGGLLDSNKFIRSVRLRESACRGCINCIKNCPTQAIRVHNGKAHIIDKFCIDCGRCIRYCPHHAKIAVYDPLSVINNFKYAVALPAPSLYAQYNNLTSVDIVLNALLKLGFDDVYEVSAAAELVSEASREYIREHMDEAPFISSACPSVIRLIRVKFPSLISRLLPIKAPVEVAAEIARARAVQKTGLKPEEIGIIFISPCPSKVSYAKAPLGIEKSRIDNVVAIKDIYPLLLPHMKHDESQLKPLSHSGRIGIGWSNAGGEVAGLLVENYLAADGIVNILRVLEQLEDEKLHGLTFVELNACDGGCAGGTLTVENAYIAATKTKRLTKYQPVSRNHLSENPELRSIYWADDVEYEPVFRLGNTFKESLRMMSDVEKLTAMFPGLDCGSCGAPTCQTLAEDIVRGDATPNDCIYVLRSNIAELSRRINDLTENVTAGKALSAEEDELLHRYIRELTADLASFGVPDKRNQRKD</sequence>
<evidence type="ECO:0000259" key="5">
    <source>
        <dbReference type="PROSITE" id="PS51379"/>
    </source>
</evidence>
<dbReference type="InterPro" id="IPR007202">
    <property type="entry name" value="4Fe-4S_dom"/>
</dbReference>
<evidence type="ECO:0000256" key="3">
    <source>
        <dbReference type="ARBA" id="ARBA00023004"/>
    </source>
</evidence>
<dbReference type="Pfam" id="PF13237">
    <property type="entry name" value="Fer4_10"/>
    <property type="match status" value="1"/>
</dbReference>
<evidence type="ECO:0000313" key="7">
    <source>
        <dbReference type="EMBL" id="HJD43190.1"/>
    </source>
</evidence>
<dbReference type="SUPFAM" id="SSF54862">
    <property type="entry name" value="4Fe-4S ferredoxins"/>
    <property type="match status" value="1"/>
</dbReference>
<dbReference type="PANTHER" id="PTHR43560:SF1">
    <property type="entry name" value="ION-TRANSLOCATING OXIDOREDUCTASE COMPLEX SUBUNIT B"/>
    <property type="match status" value="1"/>
</dbReference>
<evidence type="ECO:0000256" key="1">
    <source>
        <dbReference type="ARBA" id="ARBA00022485"/>
    </source>
</evidence>
<dbReference type="PROSITE" id="PS51379">
    <property type="entry name" value="4FE4S_FER_2"/>
    <property type="match status" value="2"/>
</dbReference>
<dbReference type="Proteomes" id="UP000823909">
    <property type="component" value="Unassembled WGS sequence"/>
</dbReference>
<evidence type="ECO:0000256" key="2">
    <source>
        <dbReference type="ARBA" id="ARBA00022723"/>
    </source>
</evidence>
<dbReference type="EMBL" id="DWUU01000055">
    <property type="protein sequence ID" value="HJD43190.1"/>
    <property type="molecule type" value="Genomic_DNA"/>
</dbReference>
<keyword evidence="2" id="KW-0479">Metal-binding</keyword>
<dbReference type="PANTHER" id="PTHR43560">
    <property type="entry name" value="ION-TRANSLOCATING OXIDOREDUCTASE COMPLEX SUBUNIT B"/>
    <property type="match status" value="1"/>
</dbReference>
<reference evidence="7" key="1">
    <citation type="journal article" date="2021" name="PeerJ">
        <title>Extensive microbial diversity within the chicken gut microbiome revealed by metagenomics and culture.</title>
        <authorList>
            <person name="Gilroy R."/>
            <person name="Ravi A."/>
            <person name="Getino M."/>
            <person name="Pursley I."/>
            <person name="Horton D.L."/>
            <person name="Alikhan N.F."/>
            <person name="Baker D."/>
            <person name="Gharbi K."/>
            <person name="Hall N."/>
            <person name="Watson M."/>
            <person name="Adriaenssens E.M."/>
            <person name="Foster-Nyarko E."/>
            <person name="Jarju S."/>
            <person name="Secka A."/>
            <person name="Antonio M."/>
            <person name="Oren A."/>
            <person name="Chaudhuri R.R."/>
            <person name="La Ragione R."/>
            <person name="Hildebrand F."/>
            <person name="Pallen M.J."/>
        </authorList>
    </citation>
    <scope>NUCLEOTIDE SEQUENCE</scope>
    <source>
        <strain evidence="7">ChiBcec15-3976</strain>
    </source>
</reference>
<protein>
    <submittedName>
        <fullName evidence="7">4Fe-4S binding protein</fullName>
    </submittedName>
</protein>
<dbReference type="InterPro" id="IPR004108">
    <property type="entry name" value="Fe_hydrogenase_lsu_C"/>
</dbReference>
<dbReference type="SUPFAM" id="SSF53920">
    <property type="entry name" value="Fe-only hydrogenase"/>
    <property type="match status" value="1"/>
</dbReference>
<dbReference type="Gene3D" id="3.30.70.20">
    <property type="match status" value="1"/>
</dbReference>
<keyword evidence="1" id="KW-0004">4Fe-4S</keyword>
<accession>A0A9D2RE97</accession>
<comment type="caution">
    <text evidence="7">The sequence shown here is derived from an EMBL/GenBank/DDBJ whole genome shotgun (WGS) entry which is preliminary data.</text>
</comment>
<dbReference type="Gene3D" id="3.40.950.10">
    <property type="entry name" value="Fe-only Hydrogenase (Larger Subunit), Chain L, domain 3"/>
    <property type="match status" value="1"/>
</dbReference>
<keyword evidence="4" id="KW-0411">Iron-sulfur</keyword>
<dbReference type="GO" id="GO:0046872">
    <property type="term" value="F:metal ion binding"/>
    <property type="evidence" value="ECO:0007669"/>
    <property type="project" value="UniProtKB-KW"/>
</dbReference>
<gene>
    <name evidence="7" type="ORF">H9910_09330</name>
</gene>
<organism evidence="7 8">
    <name type="scientific">Candidatus Mediterraneibacter quadrami</name>
    <dbReference type="NCBI Taxonomy" id="2838684"/>
    <lineage>
        <taxon>Bacteria</taxon>
        <taxon>Bacillati</taxon>
        <taxon>Bacillota</taxon>
        <taxon>Clostridia</taxon>
        <taxon>Lachnospirales</taxon>
        <taxon>Lachnospiraceae</taxon>
        <taxon>Mediterraneibacter</taxon>
    </lineage>
</organism>
<dbReference type="Gene3D" id="1.10.15.40">
    <property type="entry name" value="Electron transport complex subunit B, putative Fe-S cluster"/>
    <property type="match status" value="1"/>
</dbReference>
<dbReference type="InterPro" id="IPR017900">
    <property type="entry name" value="4Fe4S_Fe_S_CS"/>
</dbReference>
<evidence type="ECO:0000313" key="8">
    <source>
        <dbReference type="Proteomes" id="UP000823909"/>
    </source>
</evidence>
<dbReference type="InterPro" id="IPR050395">
    <property type="entry name" value="4Fe4S_Ferredoxin_RnfB"/>
</dbReference>
<feature type="domain" description="4Fe-4S ferredoxin-type" evidence="5">
    <location>
        <begin position="49"/>
        <end position="77"/>
    </location>
</feature>
<dbReference type="Pfam" id="PF04060">
    <property type="entry name" value="FeS"/>
    <property type="match status" value="1"/>
</dbReference>
<dbReference type="GO" id="GO:0051539">
    <property type="term" value="F:4 iron, 4 sulfur cluster binding"/>
    <property type="evidence" value="ECO:0007669"/>
    <property type="project" value="UniProtKB-KW"/>
</dbReference>
<evidence type="ECO:0000259" key="6">
    <source>
        <dbReference type="PROSITE" id="PS51656"/>
    </source>
</evidence>
<feature type="domain" description="4Fe-4S" evidence="6">
    <location>
        <begin position="377"/>
        <end position="436"/>
    </location>
</feature>